<dbReference type="RefSeq" id="WP_179236453.1">
    <property type="nucleotide sequence ID" value="NZ_JACBNQ010000001.1"/>
</dbReference>
<dbReference type="AlphaFoldDB" id="A0A974BH52"/>
<organism evidence="1 2">
    <name type="scientific">Sedimentibacter hydroxybenzoicus DSM 7310</name>
    <dbReference type="NCBI Taxonomy" id="1123245"/>
    <lineage>
        <taxon>Bacteria</taxon>
        <taxon>Bacillati</taxon>
        <taxon>Bacillota</taxon>
        <taxon>Tissierellia</taxon>
        <taxon>Sedimentibacter</taxon>
    </lineage>
</organism>
<comment type="caution">
    <text evidence="1">The sequence shown here is derived from an EMBL/GenBank/DDBJ whole genome shotgun (WGS) entry which is preliminary data.</text>
</comment>
<dbReference type="EMBL" id="JACBNQ010000001">
    <property type="protein sequence ID" value="NYB72776.1"/>
    <property type="molecule type" value="Genomic_DNA"/>
</dbReference>
<name>A0A974BH52_SEDHY</name>
<dbReference type="Proteomes" id="UP000611629">
    <property type="component" value="Unassembled WGS sequence"/>
</dbReference>
<evidence type="ECO:0000313" key="1">
    <source>
        <dbReference type="EMBL" id="NYB72776.1"/>
    </source>
</evidence>
<keyword evidence="2" id="KW-1185">Reference proteome</keyword>
<accession>A0A974BH52</accession>
<proteinExistence type="predicted"/>
<reference evidence="1" key="1">
    <citation type="submission" date="2020-07" db="EMBL/GenBank/DDBJ databases">
        <title>Genomic analysis of a strain of Sedimentibacter Hydroxybenzoicus DSM7310.</title>
        <authorList>
            <person name="Ma S."/>
        </authorList>
    </citation>
    <scope>NUCLEOTIDE SEQUENCE</scope>
    <source>
        <strain evidence="1">DSM 7310</strain>
    </source>
</reference>
<evidence type="ECO:0000313" key="2">
    <source>
        <dbReference type="Proteomes" id="UP000611629"/>
    </source>
</evidence>
<protein>
    <submittedName>
        <fullName evidence="1">Uncharacterized protein</fullName>
    </submittedName>
</protein>
<gene>
    <name evidence="1" type="ORF">HZF24_01325</name>
</gene>
<sequence length="120" mass="13246">MQEDTKIIVQVDKTVVKITGLEIKGLNIQQLEEILKDKLKSLIRIIGVSGSSIEMDIYGIEEEDILREETGLIKAIALADGITISDVTSLSSVKKIQSVDIDSIPEYAESGCKGERWQNI</sequence>